<keyword evidence="7" id="KW-0804">Transcription</keyword>
<evidence type="ECO:0000256" key="3">
    <source>
        <dbReference type="ARBA" id="ARBA00022553"/>
    </source>
</evidence>
<keyword evidence="6" id="KW-0238">DNA-binding</keyword>
<proteinExistence type="predicted"/>
<protein>
    <submittedName>
        <fullName evidence="12">Uncharacterized protein</fullName>
    </submittedName>
</protein>
<dbReference type="Gene3D" id="1.10.10.60">
    <property type="entry name" value="Homeodomain-like"/>
    <property type="match status" value="2"/>
</dbReference>
<evidence type="ECO:0000256" key="2">
    <source>
        <dbReference type="ARBA" id="ARBA00022490"/>
    </source>
</evidence>
<dbReference type="PANTHER" id="PTHR42713">
    <property type="entry name" value="HISTIDINE KINASE-RELATED"/>
    <property type="match status" value="1"/>
</dbReference>
<dbReference type="InterPro" id="IPR001789">
    <property type="entry name" value="Sig_transdc_resp-reg_receiver"/>
</dbReference>
<dbReference type="PROSITE" id="PS01124">
    <property type="entry name" value="HTH_ARAC_FAMILY_2"/>
    <property type="match status" value="1"/>
</dbReference>
<dbReference type="PRINTS" id="PR00032">
    <property type="entry name" value="HTHARAC"/>
</dbReference>
<reference evidence="12" key="1">
    <citation type="submission" date="2017-05" db="EMBL/GenBank/DDBJ databases">
        <title>Engineering Geobacillus thermodenitrificans to introduce cellulolytic activity; expression of native and heterologous cellulase genes.</title>
        <authorList>
            <person name="Daas M.J.A."/>
            <person name="Nijsse B."/>
            <person name="van de Weijer A.H.P."/>
            <person name="Groenendaal B.W.A.J."/>
            <person name="Janssen F."/>
            <person name="van der Oost J."/>
            <person name="van Kranenburg R."/>
        </authorList>
    </citation>
    <scope>NUCLEOTIDE SEQUENCE</scope>
    <source>
        <strain evidence="12">T81</strain>
    </source>
</reference>
<keyword evidence="9" id="KW-0175">Coiled coil</keyword>
<dbReference type="SMART" id="SM00342">
    <property type="entry name" value="HTH_ARAC"/>
    <property type="match status" value="1"/>
</dbReference>
<evidence type="ECO:0000256" key="7">
    <source>
        <dbReference type="ARBA" id="ARBA00023163"/>
    </source>
</evidence>
<dbReference type="InterPro" id="IPR011006">
    <property type="entry name" value="CheY-like_superfamily"/>
</dbReference>
<dbReference type="GO" id="GO:0003700">
    <property type="term" value="F:DNA-binding transcription factor activity"/>
    <property type="evidence" value="ECO:0007669"/>
    <property type="project" value="InterPro"/>
</dbReference>
<feature type="modified residue" description="4-aspartylphosphate" evidence="8">
    <location>
        <position position="55"/>
    </location>
</feature>
<accession>A0A291I5S1</accession>
<evidence type="ECO:0000256" key="6">
    <source>
        <dbReference type="ARBA" id="ARBA00023125"/>
    </source>
</evidence>
<dbReference type="EMBL" id="MF170616">
    <property type="protein sequence ID" value="ATG84597.1"/>
    <property type="molecule type" value="Genomic_DNA"/>
</dbReference>
<evidence type="ECO:0000259" key="10">
    <source>
        <dbReference type="PROSITE" id="PS01124"/>
    </source>
</evidence>
<evidence type="ECO:0000256" key="8">
    <source>
        <dbReference type="PROSITE-ProRule" id="PRU00169"/>
    </source>
</evidence>
<dbReference type="SMART" id="SM00448">
    <property type="entry name" value="REC"/>
    <property type="match status" value="1"/>
</dbReference>
<dbReference type="InterPro" id="IPR009057">
    <property type="entry name" value="Homeodomain-like_sf"/>
</dbReference>
<feature type="coiled-coil region" evidence="9">
    <location>
        <begin position="116"/>
        <end position="143"/>
    </location>
</feature>
<dbReference type="Gene3D" id="3.40.50.2300">
    <property type="match status" value="1"/>
</dbReference>
<dbReference type="PROSITE" id="PS50110">
    <property type="entry name" value="RESPONSE_REGULATORY"/>
    <property type="match status" value="1"/>
</dbReference>
<dbReference type="InterPro" id="IPR018060">
    <property type="entry name" value="HTH_AraC"/>
</dbReference>
<keyword evidence="5" id="KW-0805">Transcription regulation</keyword>
<sequence length="510" mass="59754">MYKVIIVDDEPMIREGLKALISWDEYGFEVVETASNGKEGYEKFKALQPELMIIDIRMPEMDGLYLIRKIREENQQTHFLILSGYADFQYAQKAIDLHADGYLLKPLDEEELIEYLQTIVEKIEKERMMLRAWEDERKKVRNEFVRVLLLGGHSYSDSKIEQLCKEFHLSYPSYQVALIAGIINDRGDQAPIVQLIEGSDRGLVIPYKEWAVVLLFEGLKSYQSEICFYEQVKEVVGDSKIYVAIGEAVYDIKQIAQSFQTAYRFIQKSFYFREGLLTSRSCSSTTAHLLRSSYSAREYSEKLFYALEIGDLYTCKTILQEIGHHMIHFDYDEQQIKNDFVKIMAKVLNKFDHTNPTVKPKLETYFSEITAIYSLRNLPDIQDYMAELCKKIIEIVCDGKSNSNMKRIIDFVDKHYNENLRLENLAELFHYNSAYLGKLFKNYTGEYFNTYLDKVRIHHAKRLLLEGYKVYEVAEQVGYANVDYFHKKFRKYTGMSPAQFRKSHASVSTW</sequence>
<name>A0A291I5S1_GEOTD</name>
<dbReference type="GO" id="GO:0005737">
    <property type="term" value="C:cytoplasm"/>
    <property type="evidence" value="ECO:0007669"/>
    <property type="project" value="UniProtKB-SubCell"/>
</dbReference>
<evidence type="ECO:0000256" key="5">
    <source>
        <dbReference type="ARBA" id="ARBA00023015"/>
    </source>
</evidence>
<dbReference type="SUPFAM" id="SSF52172">
    <property type="entry name" value="CheY-like"/>
    <property type="match status" value="1"/>
</dbReference>
<dbReference type="Pfam" id="PF00072">
    <property type="entry name" value="Response_reg"/>
    <property type="match status" value="1"/>
</dbReference>
<dbReference type="GO" id="GO:0043565">
    <property type="term" value="F:sequence-specific DNA binding"/>
    <property type="evidence" value="ECO:0007669"/>
    <property type="project" value="InterPro"/>
</dbReference>
<comment type="subcellular location">
    <subcellularLocation>
        <location evidence="1">Cytoplasm</location>
    </subcellularLocation>
</comment>
<dbReference type="Pfam" id="PF12833">
    <property type="entry name" value="HTH_18"/>
    <property type="match status" value="1"/>
</dbReference>
<evidence type="ECO:0000259" key="11">
    <source>
        <dbReference type="PROSITE" id="PS50110"/>
    </source>
</evidence>
<evidence type="ECO:0000256" key="9">
    <source>
        <dbReference type="SAM" id="Coils"/>
    </source>
</evidence>
<dbReference type="InterPro" id="IPR020449">
    <property type="entry name" value="Tscrpt_reg_AraC-type_HTH"/>
</dbReference>
<dbReference type="CDD" id="cd17536">
    <property type="entry name" value="REC_YesN-like"/>
    <property type="match status" value="1"/>
</dbReference>
<dbReference type="SUPFAM" id="SSF46689">
    <property type="entry name" value="Homeodomain-like"/>
    <property type="match status" value="2"/>
</dbReference>
<dbReference type="GO" id="GO:0000160">
    <property type="term" value="P:phosphorelay signal transduction system"/>
    <property type="evidence" value="ECO:0007669"/>
    <property type="project" value="UniProtKB-KW"/>
</dbReference>
<evidence type="ECO:0000256" key="4">
    <source>
        <dbReference type="ARBA" id="ARBA00023012"/>
    </source>
</evidence>
<keyword evidence="3 8" id="KW-0597">Phosphoprotein</keyword>
<organism evidence="12">
    <name type="scientific">Geobacillus thermodenitrificans</name>
    <dbReference type="NCBI Taxonomy" id="33940"/>
    <lineage>
        <taxon>Bacteria</taxon>
        <taxon>Bacillati</taxon>
        <taxon>Bacillota</taxon>
        <taxon>Bacilli</taxon>
        <taxon>Bacillales</taxon>
        <taxon>Anoxybacillaceae</taxon>
        <taxon>Geobacillus</taxon>
    </lineage>
</organism>
<dbReference type="InterPro" id="IPR018062">
    <property type="entry name" value="HTH_AraC-typ_CS"/>
</dbReference>
<evidence type="ECO:0000313" key="12">
    <source>
        <dbReference type="EMBL" id="ATG84597.1"/>
    </source>
</evidence>
<dbReference type="PANTHER" id="PTHR42713:SF3">
    <property type="entry name" value="TRANSCRIPTIONAL REGULATORY PROTEIN HPTR"/>
    <property type="match status" value="1"/>
</dbReference>
<dbReference type="AlphaFoldDB" id="A0A291I5S1"/>
<feature type="domain" description="Response regulatory" evidence="11">
    <location>
        <begin position="3"/>
        <end position="120"/>
    </location>
</feature>
<feature type="domain" description="HTH araC/xylS-type" evidence="10">
    <location>
        <begin position="406"/>
        <end position="503"/>
    </location>
</feature>
<keyword evidence="4" id="KW-0902">Two-component regulatory system</keyword>
<evidence type="ECO:0000256" key="1">
    <source>
        <dbReference type="ARBA" id="ARBA00004496"/>
    </source>
</evidence>
<dbReference type="PROSITE" id="PS00041">
    <property type="entry name" value="HTH_ARAC_FAMILY_1"/>
    <property type="match status" value="1"/>
</dbReference>
<dbReference type="InterPro" id="IPR051552">
    <property type="entry name" value="HptR"/>
</dbReference>
<keyword evidence="2" id="KW-0963">Cytoplasm</keyword>